<dbReference type="GO" id="GO:0015074">
    <property type="term" value="P:DNA integration"/>
    <property type="evidence" value="ECO:0007669"/>
    <property type="project" value="UniProtKB-KW"/>
</dbReference>
<keyword evidence="4" id="KW-0233">DNA recombination</keyword>
<dbReference type="InterPro" id="IPR013762">
    <property type="entry name" value="Integrase-like_cat_sf"/>
</dbReference>
<dbReference type="Pfam" id="PF00589">
    <property type="entry name" value="Phage_integrase"/>
    <property type="match status" value="1"/>
</dbReference>
<evidence type="ECO:0000256" key="1">
    <source>
        <dbReference type="ARBA" id="ARBA00008857"/>
    </source>
</evidence>
<reference evidence="7 8" key="1">
    <citation type="submission" date="2018-09" db="EMBL/GenBank/DDBJ databases">
        <title>Mesorhizobium carmichaelinearum sp. nov. isolated from Carmichaelinea spp. root nodules in New Zealand.</title>
        <authorList>
            <person name="De Meyer S.E."/>
        </authorList>
    </citation>
    <scope>NUCLEOTIDE SEQUENCE [LARGE SCALE GENOMIC DNA]</scope>
    <source>
        <strain evidence="7 8">ICMP19557</strain>
    </source>
</reference>
<keyword evidence="8" id="KW-1185">Reference proteome</keyword>
<dbReference type="InterPro" id="IPR050090">
    <property type="entry name" value="Tyrosine_recombinase_XerCD"/>
</dbReference>
<keyword evidence="3" id="KW-0238">DNA-binding</keyword>
<accession>A0A3A5L1M9</accession>
<dbReference type="PANTHER" id="PTHR30349">
    <property type="entry name" value="PHAGE INTEGRASE-RELATED"/>
    <property type="match status" value="1"/>
</dbReference>
<dbReference type="CDD" id="cd00796">
    <property type="entry name" value="INT_Rci_Hp1_C"/>
    <property type="match status" value="1"/>
</dbReference>
<evidence type="ECO:0000256" key="4">
    <source>
        <dbReference type="ARBA" id="ARBA00023172"/>
    </source>
</evidence>
<feature type="region of interest" description="Disordered" evidence="5">
    <location>
        <begin position="349"/>
        <end position="370"/>
    </location>
</feature>
<dbReference type="PANTHER" id="PTHR30349:SF64">
    <property type="entry name" value="PROPHAGE INTEGRASE INTD-RELATED"/>
    <property type="match status" value="1"/>
</dbReference>
<evidence type="ECO:0000256" key="2">
    <source>
        <dbReference type="ARBA" id="ARBA00022908"/>
    </source>
</evidence>
<evidence type="ECO:0000256" key="5">
    <source>
        <dbReference type="SAM" id="MobiDB-lite"/>
    </source>
</evidence>
<dbReference type="RefSeq" id="WP_120015618.1">
    <property type="nucleotide sequence ID" value="NZ_QZWZ01000013.1"/>
</dbReference>
<dbReference type="AlphaFoldDB" id="A0A3A5L1M9"/>
<evidence type="ECO:0000313" key="8">
    <source>
        <dbReference type="Proteomes" id="UP000272706"/>
    </source>
</evidence>
<dbReference type="InterPro" id="IPR002104">
    <property type="entry name" value="Integrase_catalytic"/>
</dbReference>
<dbReference type="GO" id="GO:0003677">
    <property type="term" value="F:DNA binding"/>
    <property type="evidence" value="ECO:0007669"/>
    <property type="project" value="UniProtKB-KW"/>
</dbReference>
<dbReference type="GO" id="GO:0006310">
    <property type="term" value="P:DNA recombination"/>
    <property type="evidence" value="ECO:0007669"/>
    <property type="project" value="UniProtKB-KW"/>
</dbReference>
<dbReference type="Gene3D" id="1.10.443.10">
    <property type="entry name" value="Intergrase catalytic core"/>
    <property type="match status" value="1"/>
</dbReference>
<feature type="domain" description="Tyr recombinase" evidence="6">
    <location>
        <begin position="165"/>
        <end position="344"/>
    </location>
</feature>
<protein>
    <submittedName>
        <fullName evidence="7">Site-specific integrase</fullName>
    </submittedName>
</protein>
<dbReference type="Gene3D" id="1.10.150.130">
    <property type="match status" value="1"/>
</dbReference>
<dbReference type="EMBL" id="QZWZ01000013">
    <property type="protein sequence ID" value="RJT37588.1"/>
    <property type="molecule type" value="Genomic_DNA"/>
</dbReference>
<evidence type="ECO:0000259" key="6">
    <source>
        <dbReference type="PROSITE" id="PS51898"/>
    </source>
</evidence>
<sequence length="370" mass="42208">MPVYRKHGKPEYTYDFKLRGGRFSGPTGTSNKRQAERILEQKRQEALDKLKTAASFTAEGPMTLEIAASRYWLEVGQHLANSVNYYRFIGWILDHFGKHITLDQITDSMIAAMVSRRRGDGVSNATVNRTAAVPLRGIMTRAKKTWKVPVGDIDWSRHLLKEPKERVREASQDEERRLLNAMRDDYAPAVSFALLTGCRRMEIVDLTWSRVDFFGRTITVTGKGDKTRILPMTEAVHALLWVLKGHHPTSVFTYVARRTNKRRKLVRGARYPITMEGFKTAWRRYRDKSGVENFRFHDTRHTAATRTLRTGNMKIVQRMLGHEDIATTAKYAHAMIEDMRVAMEAANHTGSHTGAGEDASTDLKDKKKSA</sequence>
<keyword evidence="2" id="KW-0229">DNA integration</keyword>
<evidence type="ECO:0000256" key="3">
    <source>
        <dbReference type="ARBA" id="ARBA00023125"/>
    </source>
</evidence>
<dbReference type="InterPro" id="IPR011010">
    <property type="entry name" value="DNA_brk_join_enz"/>
</dbReference>
<dbReference type="InterPro" id="IPR010998">
    <property type="entry name" value="Integrase_recombinase_N"/>
</dbReference>
<dbReference type="Proteomes" id="UP000272706">
    <property type="component" value="Unassembled WGS sequence"/>
</dbReference>
<proteinExistence type="inferred from homology"/>
<gene>
    <name evidence="7" type="ORF">D3227_18365</name>
</gene>
<name>A0A3A5L1M9_9HYPH</name>
<comment type="similarity">
    <text evidence="1">Belongs to the 'phage' integrase family.</text>
</comment>
<comment type="caution">
    <text evidence="7">The sequence shown here is derived from an EMBL/GenBank/DDBJ whole genome shotgun (WGS) entry which is preliminary data.</text>
</comment>
<dbReference type="OrthoDB" id="6388170at2"/>
<organism evidence="7 8">
    <name type="scientific">Mesorhizobium waimense</name>
    <dbReference type="NCBI Taxonomy" id="1300307"/>
    <lineage>
        <taxon>Bacteria</taxon>
        <taxon>Pseudomonadati</taxon>
        <taxon>Pseudomonadota</taxon>
        <taxon>Alphaproteobacteria</taxon>
        <taxon>Hyphomicrobiales</taxon>
        <taxon>Phyllobacteriaceae</taxon>
        <taxon>Mesorhizobium</taxon>
    </lineage>
</organism>
<dbReference type="SUPFAM" id="SSF56349">
    <property type="entry name" value="DNA breaking-rejoining enzymes"/>
    <property type="match status" value="1"/>
</dbReference>
<evidence type="ECO:0000313" key="7">
    <source>
        <dbReference type="EMBL" id="RJT37588.1"/>
    </source>
</evidence>
<dbReference type="PROSITE" id="PS51898">
    <property type="entry name" value="TYR_RECOMBINASE"/>
    <property type="match status" value="1"/>
</dbReference>